<organism evidence="2">
    <name type="scientific">Amphimedon queenslandica</name>
    <name type="common">Sponge</name>
    <dbReference type="NCBI Taxonomy" id="400682"/>
    <lineage>
        <taxon>Eukaryota</taxon>
        <taxon>Metazoa</taxon>
        <taxon>Porifera</taxon>
        <taxon>Demospongiae</taxon>
        <taxon>Heteroscleromorpha</taxon>
        <taxon>Haplosclerida</taxon>
        <taxon>Niphatidae</taxon>
        <taxon>Amphimedon</taxon>
    </lineage>
</organism>
<reference evidence="3" key="1">
    <citation type="journal article" date="2010" name="Nature">
        <title>The Amphimedon queenslandica genome and the evolution of animal complexity.</title>
        <authorList>
            <person name="Srivastava M."/>
            <person name="Simakov O."/>
            <person name="Chapman J."/>
            <person name="Fahey B."/>
            <person name="Gauthier M.E."/>
            <person name="Mitros T."/>
            <person name="Richards G.S."/>
            <person name="Conaco C."/>
            <person name="Dacre M."/>
            <person name="Hellsten U."/>
            <person name="Larroux C."/>
            <person name="Putnam N.H."/>
            <person name="Stanke M."/>
            <person name="Adamska M."/>
            <person name="Darling A."/>
            <person name="Degnan S.M."/>
            <person name="Oakley T.H."/>
            <person name="Plachetzki D.C."/>
            <person name="Zhai Y."/>
            <person name="Adamski M."/>
            <person name="Calcino A."/>
            <person name="Cummins S.F."/>
            <person name="Goodstein D.M."/>
            <person name="Harris C."/>
            <person name="Jackson D.J."/>
            <person name="Leys S.P."/>
            <person name="Shu S."/>
            <person name="Woodcroft B.J."/>
            <person name="Vervoort M."/>
            <person name="Kosik K.S."/>
            <person name="Manning G."/>
            <person name="Degnan B.M."/>
            <person name="Rokhsar D.S."/>
        </authorList>
    </citation>
    <scope>NUCLEOTIDE SEQUENCE [LARGE SCALE GENOMIC DNA]</scope>
</reference>
<evidence type="ECO:0000313" key="2">
    <source>
        <dbReference type="EnsemblMetazoa" id="Aqu2.1.22510_001"/>
    </source>
</evidence>
<feature type="transmembrane region" description="Helical" evidence="1">
    <location>
        <begin position="165"/>
        <end position="188"/>
    </location>
</feature>
<dbReference type="InParanoid" id="A0A1X7U425"/>
<keyword evidence="1" id="KW-0812">Transmembrane</keyword>
<gene>
    <name evidence="2" type="primary">109584768</name>
</gene>
<protein>
    <submittedName>
        <fullName evidence="2">Uncharacterized protein</fullName>
    </submittedName>
</protein>
<evidence type="ECO:0000313" key="3">
    <source>
        <dbReference type="Proteomes" id="UP000007879"/>
    </source>
</evidence>
<accession>A0A1X7U425</accession>
<sequence>MIEVKQFLWKITLLSFLICSLGAAGVSFGLIKANTESGTKCRLFITDSQARNRSLLNYNVSTCQLSLASIIIATMCLALLTFIELVKVVSRRTEPLALPVRIGQILYLIVAIVSLFITTFVVSAGWAKTCETYSNLKEESDFTISSFSCTGYQYGGQGLPHGGELITSATFSGIGILLVLISMLTFVLQQYREIVHANYQYQEINEESL</sequence>
<dbReference type="EnsemblMetazoa" id="XM_020000617.1">
    <property type="protein sequence ID" value="XP_019856176.1"/>
    <property type="gene ID" value="LOC109584768"/>
</dbReference>
<feature type="transmembrane region" description="Helical" evidence="1">
    <location>
        <begin position="65"/>
        <end position="85"/>
    </location>
</feature>
<dbReference type="KEGG" id="aqu:109584768"/>
<dbReference type="EnsemblMetazoa" id="Aqu2.1.22510_001">
    <property type="protein sequence ID" value="Aqu2.1.22510_001"/>
    <property type="gene ID" value="Aqu2.1.22510"/>
</dbReference>
<dbReference type="Proteomes" id="UP000007879">
    <property type="component" value="Unassembled WGS sequence"/>
</dbReference>
<name>A0A1X7U425_AMPQE</name>
<evidence type="ECO:0000256" key="1">
    <source>
        <dbReference type="SAM" id="Phobius"/>
    </source>
</evidence>
<keyword evidence="1" id="KW-0472">Membrane</keyword>
<dbReference type="AlphaFoldDB" id="A0A1X7U425"/>
<reference evidence="2" key="2">
    <citation type="submission" date="2017-05" db="UniProtKB">
        <authorList>
            <consortium name="EnsemblMetazoa"/>
        </authorList>
    </citation>
    <scope>IDENTIFICATION</scope>
</reference>
<keyword evidence="1" id="KW-1133">Transmembrane helix</keyword>
<proteinExistence type="predicted"/>
<feature type="transmembrane region" description="Helical" evidence="1">
    <location>
        <begin position="105"/>
        <end position="127"/>
    </location>
</feature>
<feature type="transmembrane region" description="Helical" evidence="1">
    <location>
        <begin position="7"/>
        <end position="31"/>
    </location>
</feature>
<keyword evidence="3" id="KW-1185">Reference proteome</keyword>